<evidence type="ECO:0000256" key="1">
    <source>
        <dbReference type="ARBA" id="ARBA00010364"/>
    </source>
</evidence>
<name>A0A7U6GKZ3_9GAMM</name>
<protein>
    <recommendedName>
        <fullName evidence="2">UPF0235 protein TBH_C2607</fullName>
    </recommendedName>
</protein>
<dbReference type="SMART" id="SM01152">
    <property type="entry name" value="DUF167"/>
    <property type="match status" value="1"/>
</dbReference>
<dbReference type="RefSeq" id="WP_041069244.1">
    <property type="nucleotide sequence ID" value="NZ_AP012273.1"/>
</dbReference>
<dbReference type="Gene3D" id="3.30.1200.10">
    <property type="entry name" value="YggU-like"/>
    <property type="match status" value="1"/>
</dbReference>
<dbReference type="EMBL" id="AP012273">
    <property type="protein sequence ID" value="BAO45513.1"/>
    <property type="molecule type" value="Genomic_DNA"/>
</dbReference>
<dbReference type="AlphaFoldDB" id="A0A7U6GKZ3"/>
<comment type="similarity">
    <text evidence="1 2">Belongs to the UPF0235 family.</text>
</comment>
<dbReference type="NCBIfam" id="TIGR00251">
    <property type="entry name" value="DUF167 family protein"/>
    <property type="match status" value="1"/>
</dbReference>
<dbReference type="KEGG" id="tbn:TBH_C2607"/>
<dbReference type="GO" id="GO:0005737">
    <property type="term" value="C:cytoplasm"/>
    <property type="evidence" value="ECO:0007669"/>
    <property type="project" value="TreeGrafter"/>
</dbReference>
<sequence length="94" mass="10840">MSSSWYRTDGEDLLLFIRVQPRSSKDGFAEVMENVRKLRIKAAPVDGKANNHLIRYLSKRLGIPKSRIQVETGHTSRNKRIRLKGLHKLPDDLD</sequence>
<reference evidence="3 4" key="1">
    <citation type="journal article" date="2014" name="PLoS ONE">
        <title>Physiological and genomic features of a novel sulfur-oxidizing gammaproteobacterium belonging to a previously uncultivated symbiotic lineage isolated from a hydrothermal vent.</title>
        <authorList>
            <person name="Nunoura T."/>
            <person name="Takaki Y."/>
            <person name="Kazama H."/>
            <person name="Kakuta J."/>
            <person name="Shimamura S."/>
            <person name="Makita H."/>
            <person name="Hirai M."/>
            <person name="Miyazaki M."/>
            <person name="Takai K."/>
        </authorList>
    </citation>
    <scope>NUCLEOTIDE SEQUENCE [LARGE SCALE GENOMIC DNA]</scope>
    <source>
        <strain evidence="3 4">Hiromi1</strain>
    </source>
</reference>
<evidence type="ECO:0000313" key="3">
    <source>
        <dbReference type="EMBL" id="BAO45513.1"/>
    </source>
</evidence>
<evidence type="ECO:0000313" key="4">
    <source>
        <dbReference type="Proteomes" id="UP000031631"/>
    </source>
</evidence>
<proteinExistence type="inferred from homology"/>
<dbReference type="PANTHER" id="PTHR13420:SF7">
    <property type="entry name" value="UPF0235 PROTEIN C15ORF40"/>
    <property type="match status" value="1"/>
</dbReference>
<dbReference type="Pfam" id="PF02594">
    <property type="entry name" value="DUF167"/>
    <property type="match status" value="1"/>
</dbReference>
<evidence type="ECO:0000256" key="2">
    <source>
        <dbReference type="HAMAP-Rule" id="MF_00634"/>
    </source>
</evidence>
<dbReference type="Proteomes" id="UP000031631">
    <property type="component" value="Chromosome"/>
</dbReference>
<dbReference type="OrthoDB" id="9800587at2"/>
<dbReference type="InterPro" id="IPR036591">
    <property type="entry name" value="YggU-like_sf"/>
</dbReference>
<dbReference type="PANTHER" id="PTHR13420">
    <property type="entry name" value="UPF0235 PROTEIN C15ORF40"/>
    <property type="match status" value="1"/>
</dbReference>
<gene>
    <name evidence="3" type="ORF">TBH_C2607</name>
</gene>
<accession>A0A7U6GKZ3</accession>
<dbReference type="HAMAP" id="MF_00634">
    <property type="entry name" value="UPF0235"/>
    <property type="match status" value="1"/>
</dbReference>
<organism evidence="3 4">
    <name type="scientific">Thiolapillus brandeum</name>
    <dbReference type="NCBI Taxonomy" id="1076588"/>
    <lineage>
        <taxon>Bacteria</taxon>
        <taxon>Pseudomonadati</taxon>
        <taxon>Pseudomonadota</taxon>
        <taxon>Gammaproteobacteria</taxon>
        <taxon>Chromatiales</taxon>
        <taxon>Sedimenticolaceae</taxon>
        <taxon>Thiolapillus</taxon>
    </lineage>
</organism>
<dbReference type="SUPFAM" id="SSF69786">
    <property type="entry name" value="YggU-like"/>
    <property type="match status" value="1"/>
</dbReference>
<dbReference type="InterPro" id="IPR003746">
    <property type="entry name" value="DUF167"/>
</dbReference>
<keyword evidence="4" id="KW-1185">Reference proteome</keyword>